<evidence type="ECO:0000313" key="2">
    <source>
        <dbReference type="EMBL" id="SCY03934.1"/>
    </source>
</evidence>
<accession>A0A1G5CNK9</accession>
<dbReference type="Gene3D" id="3.40.30.10">
    <property type="entry name" value="Glutaredoxin"/>
    <property type="match status" value="1"/>
</dbReference>
<keyword evidence="3" id="KW-1185">Reference proteome</keyword>
<dbReference type="GO" id="GO:0016491">
    <property type="term" value="F:oxidoreductase activity"/>
    <property type="evidence" value="ECO:0007669"/>
    <property type="project" value="InterPro"/>
</dbReference>
<dbReference type="InterPro" id="IPR036249">
    <property type="entry name" value="Thioredoxin-like_sf"/>
</dbReference>
<feature type="domain" description="Alkyl hydroperoxide reductase subunit C/ Thiol specific antioxidant" evidence="1">
    <location>
        <begin position="6"/>
        <end position="46"/>
    </location>
</feature>
<dbReference type="InterPro" id="IPR000866">
    <property type="entry name" value="AhpC/TSA"/>
</dbReference>
<name>A0A1G5CNK9_9FIRM</name>
<proteinExistence type="predicted"/>
<dbReference type="GO" id="GO:0016209">
    <property type="term" value="F:antioxidant activity"/>
    <property type="evidence" value="ECO:0007669"/>
    <property type="project" value="InterPro"/>
</dbReference>
<dbReference type="EMBL" id="FMUS01000003">
    <property type="protein sequence ID" value="SCY03934.1"/>
    <property type="molecule type" value="Genomic_DNA"/>
</dbReference>
<organism evidence="2 3">
    <name type="scientific">Alkaliphilus peptidifermentans DSM 18978</name>
    <dbReference type="NCBI Taxonomy" id="1120976"/>
    <lineage>
        <taxon>Bacteria</taxon>
        <taxon>Bacillati</taxon>
        <taxon>Bacillota</taxon>
        <taxon>Clostridia</taxon>
        <taxon>Peptostreptococcales</taxon>
        <taxon>Natronincolaceae</taxon>
        <taxon>Alkaliphilus</taxon>
    </lineage>
</organism>
<dbReference type="STRING" id="1120976.SAMN03080606_00717"/>
<sequence length="46" mass="5162">MDKPVIGEIAPDFQAKSTNEEMISLKDFKGKSNVILFFYPKDNTPG</sequence>
<gene>
    <name evidence="2" type="ORF">SAMN03080606_00717</name>
</gene>
<dbReference type="AlphaFoldDB" id="A0A1G5CNK9"/>
<reference evidence="2 3" key="1">
    <citation type="submission" date="2016-10" db="EMBL/GenBank/DDBJ databases">
        <authorList>
            <person name="de Groot N.N."/>
        </authorList>
    </citation>
    <scope>NUCLEOTIDE SEQUENCE [LARGE SCALE GENOMIC DNA]</scope>
    <source>
        <strain evidence="2 3">DSM 18978</strain>
    </source>
</reference>
<evidence type="ECO:0000313" key="3">
    <source>
        <dbReference type="Proteomes" id="UP000198636"/>
    </source>
</evidence>
<evidence type="ECO:0000259" key="1">
    <source>
        <dbReference type="Pfam" id="PF00578"/>
    </source>
</evidence>
<dbReference type="Pfam" id="PF00578">
    <property type="entry name" value="AhpC-TSA"/>
    <property type="match status" value="1"/>
</dbReference>
<dbReference type="SUPFAM" id="SSF52833">
    <property type="entry name" value="Thioredoxin-like"/>
    <property type="match status" value="1"/>
</dbReference>
<protein>
    <submittedName>
        <fullName evidence="2">AhpC/TSA family protein</fullName>
    </submittedName>
</protein>
<dbReference type="Proteomes" id="UP000198636">
    <property type="component" value="Unassembled WGS sequence"/>
</dbReference>